<dbReference type="SMART" id="SM00448">
    <property type="entry name" value="REC"/>
    <property type="match status" value="1"/>
</dbReference>
<dbReference type="KEGG" id="otk:C6570_10900"/>
<reference evidence="5 6" key="1">
    <citation type="submission" date="2018-03" db="EMBL/GenBank/DDBJ databases">
        <title>Genome sequencing of Ottowia sp.</title>
        <authorList>
            <person name="Kim S.-J."/>
            <person name="Heo J."/>
            <person name="Kwon S.-W."/>
        </authorList>
    </citation>
    <scope>NUCLEOTIDE SEQUENCE [LARGE SCALE GENOMIC DNA]</scope>
    <source>
        <strain evidence="5 6">KADR8-3</strain>
    </source>
</reference>
<organism evidence="5 6">
    <name type="scientific">Ottowia oryzae</name>
    <dbReference type="NCBI Taxonomy" id="2109914"/>
    <lineage>
        <taxon>Bacteria</taxon>
        <taxon>Pseudomonadati</taxon>
        <taxon>Pseudomonadota</taxon>
        <taxon>Betaproteobacteria</taxon>
        <taxon>Burkholderiales</taxon>
        <taxon>Comamonadaceae</taxon>
        <taxon>Ottowia</taxon>
    </lineage>
</organism>
<evidence type="ECO:0000259" key="3">
    <source>
        <dbReference type="PROSITE" id="PS50110"/>
    </source>
</evidence>
<proteinExistence type="predicted"/>
<dbReference type="PROSITE" id="PS50930">
    <property type="entry name" value="HTH_LYTTR"/>
    <property type="match status" value="1"/>
</dbReference>
<evidence type="ECO:0000313" key="5">
    <source>
        <dbReference type="EMBL" id="AVO36110.1"/>
    </source>
</evidence>
<gene>
    <name evidence="5" type="ORF">C6570_10900</name>
</gene>
<evidence type="ECO:0000313" key="6">
    <source>
        <dbReference type="Proteomes" id="UP000239709"/>
    </source>
</evidence>
<feature type="domain" description="HTH LytTR-type" evidence="4">
    <location>
        <begin position="136"/>
        <end position="244"/>
    </location>
</feature>
<dbReference type="PANTHER" id="PTHR48111:SF3">
    <property type="entry name" value="TRANSCRIPTIONAL REGULATORY PROTEIN BTSR"/>
    <property type="match status" value="1"/>
</dbReference>
<dbReference type="PROSITE" id="PS50110">
    <property type="entry name" value="RESPONSE_REGULATORY"/>
    <property type="match status" value="1"/>
</dbReference>
<evidence type="ECO:0000256" key="1">
    <source>
        <dbReference type="ARBA" id="ARBA00023125"/>
    </source>
</evidence>
<dbReference type="GO" id="GO:0006355">
    <property type="term" value="P:regulation of DNA-templated transcription"/>
    <property type="evidence" value="ECO:0007669"/>
    <property type="project" value="TreeGrafter"/>
</dbReference>
<dbReference type="InterPro" id="IPR011006">
    <property type="entry name" value="CheY-like_superfamily"/>
</dbReference>
<dbReference type="GO" id="GO:0032993">
    <property type="term" value="C:protein-DNA complex"/>
    <property type="evidence" value="ECO:0007669"/>
    <property type="project" value="TreeGrafter"/>
</dbReference>
<keyword evidence="6" id="KW-1185">Reference proteome</keyword>
<feature type="modified residue" description="4-aspartylphosphate" evidence="2">
    <location>
        <position position="55"/>
    </location>
</feature>
<dbReference type="AlphaFoldDB" id="A0A2S0MJQ9"/>
<dbReference type="PANTHER" id="PTHR48111">
    <property type="entry name" value="REGULATOR OF RPOS"/>
    <property type="match status" value="1"/>
</dbReference>
<sequence>MNVLIVDDEPLARSRLRTLLGDCQQPAAVAAGEAGDANEAMALARRQPFDVVLLDIHMPGTDGIALAQALAQLPQPPAVVFVTAHAEHAVKAFELDAADYLTKPVRRERLQAALQKAERLTQINTAPAPDLAEQWLLISERGRTVRVPVSEVLYLKAELKYITVRTAQATHVLDDSLAQLEGRLPPRFVRIHRNALVARDAIRALVRQHEPDEGDGWAVRLAGIDELLPVSRRQVAALREALASCS</sequence>
<evidence type="ECO:0000256" key="2">
    <source>
        <dbReference type="PROSITE-ProRule" id="PRU00169"/>
    </source>
</evidence>
<dbReference type="EMBL" id="CP027666">
    <property type="protein sequence ID" value="AVO36110.1"/>
    <property type="molecule type" value="Genomic_DNA"/>
</dbReference>
<dbReference type="InterPro" id="IPR007492">
    <property type="entry name" value="LytTR_DNA-bd_dom"/>
</dbReference>
<dbReference type="InterPro" id="IPR039420">
    <property type="entry name" value="WalR-like"/>
</dbReference>
<dbReference type="GO" id="GO:0000976">
    <property type="term" value="F:transcription cis-regulatory region binding"/>
    <property type="evidence" value="ECO:0007669"/>
    <property type="project" value="TreeGrafter"/>
</dbReference>
<dbReference type="Gene3D" id="3.40.50.2300">
    <property type="match status" value="1"/>
</dbReference>
<dbReference type="SMART" id="SM00850">
    <property type="entry name" value="LytTR"/>
    <property type="match status" value="1"/>
</dbReference>
<dbReference type="GO" id="GO:0005829">
    <property type="term" value="C:cytosol"/>
    <property type="evidence" value="ECO:0007669"/>
    <property type="project" value="TreeGrafter"/>
</dbReference>
<keyword evidence="1 5" id="KW-0238">DNA-binding</keyword>
<dbReference type="Gene3D" id="2.40.50.1020">
    <property type="entry name" value="LytTr DNA-binding domain"/>
    <property type="match status" value="1"/>
</dbReference>
<dbReference type="OrthoDB" id="236568at2"/>
<dbReference type="SUPFAM" id="SSF52172">
    <property type="entry name" value="CheY-like"/>
    <property type="match status" value="1"/>
</dbReference>
<evidence type="ECO:0000259" key="4">
    <source>
        <dbReference type="PROSITE" id="PS50930"/>
    </source>
</evidence>
<name>A0A2S0MJQ9_9BURK</name>
<dbReference type="Proteomes" id="UP000239709">
    <property type="component" value="Chromosome"/>
</dbReference>
<dbReference type="InterPro" id="IPR001789">
    <property type="entry name" value="Sig_transdc_resp-reg_receiver"/>
</dbReference>
<keyword evidence="2" id="KW-0597">Phosphoprotein</keyword>
<dbReference type="Pfam" id="PF04397">
    <property type="entry name" value="LytTR"/>
    <property type="match status" value="1"/>
</dbReference>
<dbReference type="Pfam" id="PF00072">
    <property type="entry name" value="Response_reg"/>
    <property type="match status" value="1"/>
</dbReference>
<dbReference type="GO" id="GO:0000156">
    <property type="term" value="F:phosphorelay response regulator activity"/>
    <property type="evidence" value="ECO:0007669"/>
    <property type="project" value="TreeGrafter"/>
</dbReference>
<accession>A0A2S0MJQ9</accession>
<protein>
    <submittedName>
        <fullName evidence="5">DNA-binding response regulator</fullName>
    </submittedName>
</protein>
<feature type="domain" description="Response regulatory" evidence="3">
    <location>
        <begin position="2"/>
        <end position="118"/>
    </location>
</feature>